<evidence type="ECO:0000256" key="1">
    <source>
        <dbReference type="SAM" id="MobiDB-lite"/>
    </source>
</evidence>
<comment type="caution">
    <text evidence="2">The sequence shown here is derived from an EMBL/GenBank/DDBJ whole genome shotgun (WGS) entry which is preliminary data.</text>
</comment>
<sequence length="166" mass="16789">MAALHARLDGPCGAAAAQALVQPPDRREHRAAAARAHGALAAALHRVLTDAGAVCRPPQAGRHLYPDFEALRPDLAARGIEDAPRLEAELVRRLGPHVLGGHRFGDDPEALRVRLSTDLAAPGVSPDAAPLPAGSAPPGPGTPPERPGTEAALAAVATALAGLTAG</sequence>
<reference evidence="2 3" key="1">
    <citation type="journal article" date="2019" name="Int. J. Syst. Evol. Microbiol.">
        <title>The Global Catalogue of Microorganisms (GCM) 10K type strain sequencing project: providing services to taxonomists for standard genome sequencing and annotation.</title>
        <authorList>
            <consortium name="The Broad Institute Genomics Platform"/>
            <consortium name="The Broad Institute Genome Sequencing Center for Infectious Disease"/>
            <person name="Wu L."/>
            <person name="Ma J."/>
        </authorList>
    </citation>
    <scope>NUCLEOTIDE SEQUENCE [LARGE SCALE GENOMIC DNA]</scope>
    <source>
        <strain evidence="2 3">JCM 6921</strain>
    </source>
</reference>
<organism evidence="2 3">
    <name type="scientific">Streptomyces glaucosporus</name>
    <dbReference type="NCBI Taxonomy" id="284044"/>
    <lineage>
        <taxon>Bacteria</taxon>
        <taxon>Bacillati</taxon>
        <taxon>Actinomycetota</taxon>
        <taxon>Actinomycetes</taxon>
        <taxon>Kitasatosporales</taxon>
        <taxon>Streptomycetaceae</taxon>
        <taxon>Streptomyces</taxon>
    </lineage>
</organism>
<feature type="compositionally biased region" description="Pro residues" evidence="1">
    <location>
        <begin position="135"/>
        <end position="146"/>
    </location>
</feature>
<dbReference type="InterPro" id="IPR015424">
    <property type="entry name" value="PyrdxlP-dep_Trfase"/>
</dbReference>
<evidence type="ECO:0000313" key="2">
    <source>
        <dbReference type="EMBL" id="GAA2411871.1"/>
    </source>
</evidence>
<protein>
    <submittedName>
        <fullName evidence="2">Uncharacterized protein</fullName>
    </submittedName>
</protein>
<proteinExistence type="predicted"/>
<dbReference type="Proteomes" id="UP001500058">
    <property type="component" value="Unassembled WGS sequence"/>
</dbReference>
<gene>
    <name evidence="2" type="ORF">GCM10010420_46200</name>
</gene>
<dbReference type="SUPFAM" id="SSF53383">
    <property type="entry name" value="PLP-dependent transferases"/>
    <property type="match status" value="1"/>
</dbReference>
<feature type="region of interest" description="Disordered" evidence="1">
    <location>
        <begin position="121"/>
        <end position="149"/>
    </location>
</feature>
<keyword evidence="3" id="KW-1185">Reference proteome</keyword>
<dbReference type="EMBL" id="BAAATJ010000026">
    <property type="protein sequence ID" value="GAA2411871.1"/>
    <property type="molecule type" value="Genomic_DNA"/>
</dbReference>
<name>A0ABN3IT40_9ACTN</name>
<evidence type="ECO:0000313" key="3">
    <source>
        <dbReference type="Proteomes" id="UP001500058"/>
    </source>
</evidence>
<accession>A0ABN3IT40</accession>